<dbReference type="EMBL" id="CP013211">
    <property type="protein sequence ID" value="ALP70010.1"/>
    <property type="molecule type" value="Genomic_DNA"/>
</dbReference>
<reference evidence="2" key="1">
    <citation type="submission" date="2015-11" db="EMBL/GenBank/DDBJ databases">
        <title>Complete genome sequences of the obligate symbionts Candidatus Sulcia muelleri and Candidatus Nasuia deltocephalinicola from the pestiferous leafhopper, Macrosteles quadripunctulatus (Hemiptera: Cicadellidae).</title>
        <authorList>
            <person name="Bennett G.M."/>
            <person name="Abba S."/>
            <person name="Kube M."/>
            <person name="Marzachi C."/>
        </authorList>
    </citation>
    <scope>NUCLEOTIDE SEQUENCE [LARGE SCALE GENOMIC DNA]</scope>
    <source>
        <strain evidence="2">PUNC</strain>
    </source>
</reference>
<evidence type="ECO:0000313" key="2">
    <source>
        <dbReference type="Proteomes" id="UP000055684"/>
    </source>
</evidence>
<dbReference type="OrthoDB" id="10018483at2"/>
<sequence>MFYKKIIIKIFPGKQGKNGKSLLIKKNLIKGKSGGLSGSLFFLKDYNLNNIDYYFKKNIFFCKNGHKSNFILKGKGGLNLLLRIPNNILLRDLKNNKIIHFKKNIRINFCKFNNYKSYLIILKKKINIIFLLKVKKFKKFIIFYNFNKIKKKNKNFFYYKYKKFYILNNKKIFKNYLLKYFKLKLLINYIKSTNYFDFFKNFKFINSRIYKYNKENFYKYRILIIKSNFLKYIFLKNLKLNIYFIKIFNWYNNIFFNYYKYNKIKLKIKILRNKNE</sequence>
<proteinExistence type="predicted"/>
<name>A0A0S2UP63_9PROT</name>
<gene>
    <name evidence="1" type="ORF">ASU29_096</name>
</gene>
<dbReference type="InterPro" id="IPR036726">
    <property type="entry name" value="GTP1_OBG_dom_sf"/>
</dbReference>
<reference evidence="1 2" key="2">
    <citation type="journal article" date="2016" name="Genome Announc.">
        <title>Complete Genome Sequences of the Obligate Symbionts 'Candidatus Sulcia muelleri' and 'Ca. Nasuia deltocephalinicola' from the Pestiferous Leafhopper Macrosteles quadripunctulatus (Hemiptera: Cicadellidae).</title>
        <authorList>
            <person name="Bennett G.M."/>
            <person name="Abba S."/>
            <person name="Kube M."/>
            <person name="Marzachi C."/>
        </authorList>
    </citation>
    <scope>NUCLEOTIDE SEQUENCE [LARGE SCALE GENOMIC DNA]</scope>
    <source>
        <strain evidence="1 2">PUNC</strain>
    </source>
</reference>
<protein>
    <submittedName>
        <fullName evidence="1">GTPase involved in chromosome partitioning and ribosome assembly</fullName>
    </submittedName>
</protein>
<organism evidence="1 2">
    <name type="scientific">Candidatus Nasuia deltocephalincola</name>
    <dbReference type="NCBI Taxonomy" id="1160784"/>
    <lineage>
        <taxon>Bacteria</taxon>
        <taxon>Pseudomonadati</taxon>
        <taxon>Pseudomonadota</taxon>
        <taxon>Betaproteobacteria</taxon>
        <taxon>Candidatus Nasuia</taxon>
    </lineage>
</organism>
<dbReference type="SUPFAM" id="SSF82051">
    <property type="entry name" value="Obg GTP-binding protein N-terminal domain"/>
    <property type="match status" value="1"/>
</dbReference>
<dbReference type="AlphaFoldDB" id="A0A0S2UP63"/>
<accession>A0A0S2UP63</accession>
<evidence type="ECO:0000313" key="1">
    <source>
        <dbReference type="EMBL" id="ALP70010.1"/>
    </source>
</evidence>
<dbReference type="Proteomes" id="UP000055684">
    <property type="component" value="Chromosome"/>
</dbReference>